<feature type="compositionally biased region" description="Gly residues" evidence="9">
    <location>
        <begin position="1"/>
        <end position="10"/>
    </location>
</feature>
<dbReference type="Pfam" id="PF14765">
    <property type="entry name" value="PS-DH"/>
    <property type="match status" value="1"/>
</dbReference>
<comment type="caution">
    <text evidence="13">The sequence shown here is derived from an EMBL/GenBank/DDBJ whole genome shotgun (WGS) entry which is preliminary data.</text>
</comment>
<evidence type="ECO:0000256" key="5">
    <source>
        <dbReference type="ARBA" id="ARBA00023194"/>
    </source>
</evidence>
<evidence type="ECO:0000259" key="12">
    <source>
        <dbReference type="PROSITE" id="PS52019"/>
    </source>
</evidence>
<feature type="region of interest" description="Disordered" evidence="9">
    <location>
        <begin position="986"/>
        <end position="1007"/>
    </location>
</feature>
<evidence type="ECO:0000256" key="2">
    <source>
        <dbReference type="ARBA" id="ARBA00022450"/>
    </source>
</evidence>
<dbReference type="InterPro" id="IPR018201">
    <property type="entry name" value="Ketoacyl_synth_AS"/>
</dbReference>
<dbReference type="InterPro" id="IPR032821">
    <property type="entry name" value="PKS_assoc"/>
</dbReference>
<dbReference type="CDD" id="cd00833">
    <property type="entry name" value="PKS"/>
    <property type="match status" value="2"/>
</dbReference>
<dbReference type="InterPro" id="IPR057326">
    <property type="entry name" value="KR_dom"/>
</dbReference>
<accession>A0A2X0KLU1</accession>
<dbReference type="EMBL" id="QKYN01000003">
    <property type="protein sequence ID" value="RAG87620.1"/>
    <property type="molecule type" value="Genomic_DNA"/>
</dbReference>
<dbReference type="GO" id="GO:0004315">
    <property type="term" value="F:3-oxoacyl-[acyl-carrier-protein] synthase activity"/>
    <property type="evidence" value="ECO:0007669"/>
    <property type="project" value="InterPro"/>
</dbReference>
<keyword evidence="7" id="KW-0012">Acyltransferase</keyword>
<comment type="pathway">
    <text evidence="1">Antibiotic biosynthesis.</text>
</comment>
<feature type="domain" description="Ketosynthase family 3 (KS3)" evidence="11">
    <location>
        <begin position="37"/>
        <end position="448"/>
    </location>
</feature>
<dbReference type="Pfam" id="PF02801">
    <property type="entry name" value="Ketoacyl-synt_C"/>
    <property type="match status" value="2"/>
</dbReference>
<feature type="active site" description="Proton acceptor; for dehydratase activity" evidence="8">
    <location>
        <position position="1931"/>
    </location>
</feature>
<feature type="region of interest" description="Disordered" evidence="9">
    <location>
        <begin position="1"/>
        <end position="35"/>
    </location>
</feature>
<dbReference type="PROSITE" id="PS00606">
    <property type="entry name" value="KS3_1"/>
    <property type="match status" value="1"/>
</dbReference>
<dbReference type="Gene3D" id="3.40.366.10">
    <property type="entry name" value="Malonyl-Coenzyme A Acyl Carrier Protein, domain 2"/>
    <property type="match status" value="2"/>
</dbReference>
<feature type="domain" description="Ketosynthase family 3 (KS3)" evidence="11">
    <location>
        <begin position="1007"/>
        <end position="1431"/>
    </location>
</feature>
<evidence type="ECO:0000256" key="8">
    <source>
        <dbReference type="PROSITE-ProRule" id="PRU01363"/>
    </source>
</evidence>
<dbReference type="Pfam" id="PF16197">
    <property type="entry name" value="KAsynt_C_assoc"/>
    <property type="match status" value="2"/>
</dbReference>
<keyword evidence="3" id="KW-0597">Phosphoprotein</keyword>
<dbReference type="InterPro" id="IPR049900">
    <property type="entry name" value="PKS_mFAS_DH"/>
</dbReference>
<dbReference type="PROSITE" id="PS00012">
    <property type="entry name" value="PHOSPHOPANTETHEINE"/>
    <property type="match status" value="2"/>
</dbReference>
<dbReference type="InterPro" id="IPR020806">
    <property type="entry name" value="PKS_PP-bd"/>
</dbReference>
<dbReference type="Gene3D" id="3.30.70.3290">
    <property type="match status" value="2"/>
</dbReference>
<dbReference type="Pfam" id="PF21089">
    <property type="entry name" value="PKS_DH_N"/>
    <property type="match status" value="1"/>
</dbReference>
<dbReference type="InterPro" id="IPR042104">
    <property type="entry name" value="PKS_dehydratase_sf"/>
</dbReference>
<dbReference type="InterPro" id="IPR050091">
    <property type="entry name" value="PKS_NRPS_Biosynth_Enz"/>
</dbReference>
<dbReference type="PANTHER" id="PTHR43775">
    <property type="entry name" value="FATTY ACID SYNTHASE"/>
    <property type="match status" value="1"/>
</dbReference>
<dbReference type="Gene3D" id="1.10.1200.10">
    <property type="entry name" value="ACP-like"/>
    <property type="match status" value="2"/>
</dbReference>
<dbReference type="SMART" id="SM00827">
    <property type="entry name" value="PKS_AT"/>
    <property type="match status" value="2"/>
</dbReference>
<dbReference type="SUPFAM" id="SSF55048">
    <property type="entry name" value="Probable ACP-binding domain of malonyl-CoA ACP transacylase"/>
    <property type="match status" value="2"/>
</dbReference>
<dbReference type="InterPro" id="IPR009081">
    <property type="entry name" value="PP-bd_ACP"/>
</dbReference>
<evidence type="ECO:0000256" key="1">
    <source>
        <dbReference type="ARBA" id="ARBA00004792"/>
    </source>
</evidence>
<name>A0A2X0KLU1_9ACTN</name>
<evidence type="ECO:0000313" key="14">
    <source>
        <dbReference type="Proteomes" id="UP000248889"/>
    </source>
</evidence>
<evidence type="ECO:0000256" key="9">
    <source>
        <dbReference type="SAM" id="MobiDB-lite"/>
    </source>
</evidence>
<dbReference type="GO" id="GO:0031177">
    <property type="term" value="F:phosphopantetheine binding"/>
    <property type="evidence" value="ECO:0007669"/>
    <property type="project" value="InterPro"/>
</dbReference>
<dbReference type="PROSITE" id="PS52004">
    <property type="entry name" value="KS3_2"/>
    <property type="match status" value="2"/>
</dbReference>
<dbReference type="InterPro" id="IPR014031">
    <property type="entry name" value="Ketoacyl_synth_C"/>
</dbReference>
<sequence>MPGPVGGPGRVGSRAARPPRWQRVDPDDPVSGVPAAPEPIAVIGLACRLPGASTVEELWELLRSGRSAIGTAPAGRGLSADRTGGFLAEVDRFDPEFFGIAPREAAGMDPQQRLALELAWEALEHAGIVPGTLRHSRTGVFLGAMTDDYAELCRQRGAAEAGATTLTGLGRSILANRISYVLGLRGPSMTVDSGQSSSLVSVLLACESLWSGAATTALAGGVQLNLSDDGFVVADRFGALSPDGRAYTFDARAAGYVRGEGGGMVVLKPLERALADGDSVLGVIRGGAMNNDGGGPSLTSPSADAQIELLRSAYAHSGVDAAEVGFVELHGTGTPTGDPVEAASLGAVLGTAPPATTPLPVGSVKTVLGHLEGAAGIAGLLKAVLCLHHRMLTPSLNYRTPHPRIDLAATRLTVNTELRPLAATGRPLAAGVSSFGMGGTNCHLVLAEWPAPAAADPDPASGSWPVLLSGRTEQAVRDQASRLQAHLDTHPRLSPAAVTHALATTRTHFSHRAGFVAGDLGELRAGLDDLVAGRGRTDVVDDGTCALLFTGQGSQRLGMGLELRRAVPAFADAFDAVTARLDPLLPRPLREVLDGPDAEVLDRTEYAQPALFAYEVALAATLERWGVRPDLLIGHSIGELAAARTAGVLSLEDAATLVAARGRLMQALPAVGAMVAVEAAEAELGRLPAGVAVAAVNGPSATVLSGDRDAVLALARRWESAGRRVHRLRVSHAFHSAHLDPMLGEFRAVAETLGYRPPRVPIVSDLTGEVIAAEEICRPDYWVRQVRGTVRFLDAVRTARAHGVTRFLEVGPDAVLTGAGRECAGDDTALFASAGRARRPEVATLLAGLTALSARGMAIDWPTVFTDLGVRTRERTVLPAYPFQRSRFWLGDESAVTPATDPASPTLTGPAVRDLVLAELAAVLGLPSAAGLDVEASFQDLGLDSVGAVELRNRLVRRTGRSVPAGLVFDHPTPAAVAGHLRALIDGGPVPETAPPEPDDSARDDGDDPVVIVGMACRLPGGVASPEDLWRLVSDGVDAISTFPADRGWDLAALADADGPGGSRTRSGGFLADVAGFDAGFFGVSPREALAMDPQQRLLLEVSWEAMERAGLDVRGMRGSRTGVFTGLMYHDYAAAYESVPPQVRGHRMTGGAGSVASGRVAYRFGFEGPAITVDTACSSSLVALHLAVRSVRSGECDVALAGGVTVLSSPFTFVEFSRQGGLSADGRCRSYGDGADGTGWAEGVGVAVVERLSRARESGHRVLAVVRGTAVNQDGASNGLTAPNGLAQQRVIRAALADAGLSASDVDVVEGHGTGTALGDPIEVQALAETYGRDRGTAPLLLGSVKSNIGHTQAAAGVAGVVKMVLALDAGVVPGSLHADPASPQVDWSSGGVEVVSSGSVGWPESGRPRRAGVSSFGISGTNAHVVLEQGDAAEPPSAPGNGEGPVPLVLGAYDPEALRARAGQARSLLAAEDPADVAHSLARLETFTERAVVVGADEGTLRAGLAAVAEGRSAPGVVRGRSRPGGRLAVLFTGQGSQRAGMGRELAARYPVFARTLDEVCGELDGRLAPHGYRPVREVMFAPEGSADAHLLDRTGHTQAALFAFEVSLYRLVESWGVRPDVVAGHSVGEITAAHVAGVLSLADACALVAARGRLMQALPTGGAMVAVEADERQVADVLPAGSADIAIAAVNAPNAVVLSGTRSAVGAAADALGSAGRRTTWLNVSHAFHSPLMAPMLAEFRAVLETLTFRPPTIALVSNVTGRPAEDDLLLSPDYWTEHASAPVRFHDGVRALLATGVTATFEVGPTPVLTALVEQACAVEPIACVPAQHRRRSEVAGLLTGLAGLHVSGVEVDWTAVLPKGRRVPLPTYPFQHRRFWLDPRPAAAPDSLGLRAAGHPLLGARVQLTGRTEVFTTTLSVAAAPWLADHVVAGAVVVPGAALVELVLASGAEVGAGELAELVLAAPLTLGDQEAVIVQIEVGAGDAAGRRTVTVHSREDASTDWTRHASGVLLPVGSPPPAVAAVPVEAATELSVDELYGGLAAAGLSYGPAFRRVTAVSAAGETVLADVRIDEDTAGYLVHPVLLDAALHGAGLLDFFTGEAGPRLPFSWSGVRVHQPGATVAAVRITRSREDTIRVELADPAGRPVVTVDGMTVRTVSADRLAGAAERPLRVDWIPVEVGTGTVGSAVIAGEPLTGLTEALAHDGREVIRLPDLAALDRADHLPDLVVLPWRAGTEADLPARVHAATRRALVALQTWLSRDRGTARLVVLTGDRPELDTAAVRGLIRSAQRENPGRILLVETDGRPVSLAALPDVLMLDEPQSSIRNGRIAVPRLGPADEGPAPAWRADGTVLVTGASGALGDLIARHLVTTHGVRRLLLASRRGSAAPNATALRAALTEAGAEVEFAACDLADRAAVADLLTRVPADRPLTGVVHAAGVLDDGVTEALTPERLAGVLRPKVDAAWHLHTLTADLGLDHFVLFSSASGVFGAAGQANYAAANAFLDALAAQRVAVGLPATAMAWAPWREAGMAGSLSAGDLARLARLGMAAISNQQGLALFDAALSAPDPAVVPLRIDRAALADRPAELPALLRGLVHVSAVTPAAPEATARATFLDRLSGLSVPEREQAVAALLRAEVAAALGGGAVDARRGFRELGVDSLIALELRNRLSAETGLALPATVVFDYPSPASLAAHLSEALAEDVPDPVPADEPPSGPPDEAWGDEIDLDSLDVAALVRLAMAGPGPGTNPQETTT</sequence>
<dbReference type="GO" id="GO:0033068">
    <property type="term" value="P:macrolide biosynthetic process"/>
    <property type="evidence" value="ECO:0007669"/>
    <property type="project" value="UniProtKB-ARBA"/>
</dbReference>
<dbReference type="InterPro" id="IPR020807">
    <property type="entry name" value="PKS_DH"/>
</dbReference>
<keyword evidence="5" id="KW-0045">Antibiotic biosynthesis</keyword>
<dbReference type="PROSITE" id="PS52019">
    <property type="entry name" value="PKS_MFAS_DH"/>
    <property type="match status" value="1"/>
</dbReference>
<dbReference type="InterPro" id="IPR014043">
    <property type="entry name" value="Acyl_transferase_dom"/>
</dbReference>
<dbReference type="InterPro" id="IPR016036">
    <property type="entry name" value="Malonyl_transacylase_ACP-bd"/>
</dbReference>
<dbReference type="SUPFAM" id="SSF52151">
    <property type="entry name" value="FabD/lysophospholipase-like"/>
    <property type="match status" value="2"/>
</dbReference>
<dbReference type="SMART" id="SM00825">
    <property type="entry name" value="PKS_KS"/>
    <property type="match status" value="2"/>
</dbReference>
<evidence type="ECO:0000256" key="3">
    <source>
        <dbReference type="ARBA" id="ARBA00022553"/>
    </source>
</evidence>
<dbReference type="GO" id="GO:0006633">
    <property type="term" value="P:fatty acid biosynthetic process"/>
    <property type="evidence" value="ECO:0007669"/>
    <property type="project" value="InterPro"/>
</dbReference>
<feature type="region of interest" description="Disordered" evidence="9">
    <location>
        <begin position="2709"/>
        <end position="2730"/>
    </location>
</feature>
<dbReference type="Gene3D" id="3.40.50.720">
    <property type="entry name" value="NAD(P)-binding Rossmann-like Domain"/>
    <property type="match status" value="1"/>
</dbReference>
<evidence type="ECO:0000256" key="7">
    <source>
        <dbReference type="ARBA" id="ARBA00023315"/>
    </source>
</evidence>
<dbReference type="FunFam" id="3.40.47.10:FF:000019">
    <property type="entry name" value="Polyketide synthase type I"/>
    <property type="match status" value="1"/>
</dbReference>
<evidence type="ECO:0000259" key="11">
    <source>
        <dbReference type="PROSITE" id="PS52004"/>
    </source>
</evidence>
<dbReference type="InterPro" id="IPR036291">
    <property type="entry name" value="NAD(P)-bd_dom_sf"/>
</dbReference>
<dbReference type="OrthoDB" id="9778690at2"/>
<feature type="domain" description="Carrier" evidence="10">
    <location>
        <begin position="2630"/>
        <end position="2705"/>
    </location>
</feature>
<keyword evidence="2" id="KW-0596">Phosphopantetheine</keyword>
<dbReference type="Pfam" id="PF00550">
    <property type="entry name" value="PP-binding"/>
    <property type="match status" value="2"/>
</dbReference>
<dbReference type="InterPro" id="IPR016039">
    <property type="entry name" value="Thiolase-like"/>
</dbReference>
<dbReference type="InterPro" id="IPR001227">
    <property type="entry name" value="Ac_transferase_dom_sf"/>
</dbReference>
<dbReference type="InterPro" id="IPR013968">
    <property type="entry name" value="PKS_KR"/>
</dbReference>
<keyword evidence="14" id="KW-1185">Reference proteome</keyword>
<dbReference type="GO" id="GO:0004312">
    <property type="term" value="F:fatty acid synthase activity"/>
    <property type="evidence" value="ECO:0007669"/>
    <property type="project" value="TreeGrafter"/>
</dbReference>
<organism evidence="13 14">
    <name type="scientific">Streptacidiphilus pinicola</name>
    <dbReference type="NCBI Taxonomy" id="2219663"/>
    <lineage>
        <taxon>Bacteria</taxon>
        <taxon>Bacillati</taxon>
        <taxon>Actinomycetota</taxon>
        <taxon>Actinomycetes</taxon>
        <taxon>Kitasatosporales</taxon>
        <taxon>Streptomycetaceae</taxon>
        <taxon>Streptacidiphilus</taxon>
    </lineage>
</organism>
<dbReference type="SUPFAM" id="SSF51735">
    <property type="entry name" value="NAD(P)-binding Rossmann-fold domains"/>
    <property type="match status" value="2"/>
</dbReference>
<dbReference type="Proteomes" id="UP000248889">
    <property type="component" value="Unassembled WGS sequence"/>
</dbReference>
<feature type="domain" description="PKS/mFAS DH" evidence="12">
    <location>
        <begin position="1900"/>
        <end position="2167"/>
    </location>
</feature>
<reference evidence="13 14" key="1">
    <citation type="submission" date="2018-06" db="EMBL/GenBank/DDBJ databases">
        <title>Streptacidiphilus pinicola sp. nov., isolated from pine grove soil.</title>
        <authorList>
            <person name="Roh S.G."/>
            <person name="Park S."/>
            <person name="Kim M.-K."/>
            <person name="Yun B.-R."/>
            <person name="Park J."/>
            <person name="Kim M.J."/>
            <person name="Kim Y.S."/>
            <person name="Kim S.B."/>
        </authorList>
    </citation>
    <scope>NUCLEOTIDE SEQUENCE [LARGE SCALE GENOMIC DNA]</scope>
    <source>
        <strain evidence="13 14">MMS16-CNU450</strain>
    </source>
</reference>
<evidence type="ECO:0000256" key="6">
    <source>
        <dbReference type="ARBA" id="ARBA00023268"/>
    </source>
</evidence>
<dbReference type="SUPFAM" id="SSF53901">
    <property type="entry name" value="Thiolase-like"/>
    <property type="match status" value="2"/>
</dbReference>
<dbReference type="InterPro" id="IPR049551">
    <property type="entry name" value="PKS_DH_C"/>
</dbReference>
<proteinExistence type="predicted"/>
<feature type="active site" description="Proton donor; for dehydratase activity" evidence="8">
    <location>
        <position position="2089"/>
    </location>
</feature>
<keyword evidence="6" id="KW-0511">Multifunctional enzyme</keyword>
<feature type="region of interest" description="C-terminal hotdog fold" evidence="8">
    <location>
        <begin position="2032"/>
        <end position="2167"/>
    </location>
</feature>
<evidence type="ECO:0000259" key="10">
    <source>
        <dbReference type="PROSITE" id="PS50075"/>
    </source>
</evidence>
<dbReference type="Gene3D" id="3.40.47.10">
    <property type="match status" value="2"/>
</dbReference>
<dbReference type="SMART" id="SM00826">
    <property type="entry name" value="PKS_DH"/>
    <property type="match status" value="1"/>
</dbReference>
<gene>
    <name evidence="13" type="ORF">DN069_00425</name>
</gene>
<dbReference type="InterPro" id="IPR006162">
    <property type="entry name" value="Ppantetheine_attach_site"/>
</dbReference>
<dbReference type="InterPro" id="IPR049552">
    <property type="entry name" value="PKS_DH_N"/>
</dbReference>
<dbReference type="Gene3D" id="3.10.129.110">
    <property type="entry name" value="Polyketide synthase dehydratase"/>
    <property type="match status" value="1"/>
</dbReference>
<protein>
    <submittedName>
        <fullName evidence="13">Uncharacterized protein</fullName>
    </submittedName>
</protein>
<dbReference type="PANTHER" id="PTHR43775:SF51">
    <property type="entry name" value="INACTIVE PHENOLPHTHIOCEROL SYNTHESIS POLYKETIDE SYNTHASE TYPE I PKS1-RELATED"/>
    <property type="match status" value="1"/>
</dbReference>
<dbReference type="InterPro" id="IPR016035">
    <property type="entry name" value="Acyl_Trfase/lysoPLipase"/>
</dbReference>
<feature type="domain" description="Carrier" evidence="10">
    <location>
        <begin position="910"/>
        <end position="985"/>
    </location>
</feature>
<feature type="compositionally biased region" description="Pro residues" evidence="9">
    <location>
        <begin position="2711"/>
        <end position="2722"/>
    </location>
</feature>
<dbReference type="Pfam" id="PF00109">
    <property type="entry name" value="ketoacyl-synt"/>
    <property type="match status" value="2"/>
</dbReference>
<dbReference type="CDD" id="cd08956">
    <property type="entry name" value="KR_3_FAS_SDR_x"/>
    <property type="match status" value="1"/>
</dbReference>
<evidence type="ECO:0000256" key="4">
    <source>
        <dbReference type="ARBA" id="ARBA00022679"/>
    </source>
</evidence>
<dbReference type="SMART" id="SM01294">
    <property type="entry name" value="PKS_PP_betabranch"/>
    <property type="match status" value="2"/>
</dbReference>
<dbReference type="InterPro" id="IPR014030">
    <property type="entry name" value="Ketoacyl_synth_N"/>
</dbReference>
<dbReference type="SUPFAM" id="SSF47336">
    <property type="entry name" value="ACP-like"/>
    <property type="match status" value="2"/>
</dbReference>
<feature type="region of interest" description="N-terminal hotdog fold" evidence="8">
    <location>
        <begin position="1900"/>
        <end position="2021"/>
    </location>
</feature>
<keyword evidence="4" id="KW-0808">Transferase</keyword>
<dbReference type="InterPro" id="IPR020841">
    <property type="entry name" value="PKS_Beta-ketoAc_synthase_dom"/>
</dbReference>
<dbReference type="SMART" id="SM00822">
    <property type="entry name" value="PKS_KR"/>
    <property type="match status" value="1"/>
</dbReference>
<dbReference type="Pfam" id="PF08659">
    <property type="entry name" value="KR"/>
    <property type="match status" value="1"/>
</dbReference>
<evidence type="ECO:0000313" key="13">
    <source>
        <dbReference type="EMBL" id="RAG87620.1"/>
    </source>
</evidence>
<dbReference type="PROSITE" id="PS50075">
    <property type="entry name" value="CARRIER"/>
    <property type="match status" value="2"/>
</dbReference>
<dbReference type="SMART" id="SM00823">
    <property type="entry name" value="PKS_PP"/>
    <property type="match status" value="2"/>
</dbReference>
<dbReference type="InterPro" id="IPR036736">
    <property type="entry name" value="ACP-like_sf"/>
</dbReference>
<dbReference type="Pfam" id="PF00698">
    <property type="entry name" value="Acyl_transf_1"/>
    <property type="match status" value="2"/>
</dbReference>